<dbReference type="AlphaFoldDB" id="A0A840I4Z1"/>
<dbReference type="InterPro" id="IPR049625">
    <property type="entry name" value="Glyco_transf_61_cat"/>
</dbReference>
<evidence type="ECO:0000313" key="6">
    <source>
        <dbReference type="Proteomes" id="UP000563524"/>
    </source>
</evidence>
<dbReference type="Proteomes" id="UP000563524">
    <property type="component" value="Unassembled WGS sequence"/>
</dbReference>
<evidence type="ECO:0000313" key="5">
    <source>
        <dbReference type="EMBL" id="MBB4659090.1"/>
    </source>
</evidence>
<gene>
    <name evidence="5" type="ORF">GGQ59_001615</name>
</gene>
<keyword evidence="1" id="KW-0328">Glycosyltransferase</keyword>
<dbReference type="InterPro" id="IPR007657">
    <property type="entry name" value="Glycosyltransferase_61"/>
</dbReference>
<dbReference type="PANTHER" id="PTHR20961">
    <property type="entry name" value="GLYCOSYLTRANSFERASE"/>
    <property type="match status" value="1"/>
</dbReference>
<dbReference type="GO" id="GO:0016757">
    <property type="term" value="F:glycosyltransferase activity"/>
    <property type="evidence" value="ECO:0007669"/>
    <property type="project" value="UniProtKB-KW"/>
</dbReference>
<evidence type="ECO:0000256" key="3">
    <source>
        <dbReference type="ARBA" id="ARBA00023180"/>
    </source>
</evidence>
<protein>
    <submittedName>
        <fullName evidence="5">Capsular polysaccharide biosynthesis protein</fullName>
    </submittedName>
</protein>
<organism evidence="5 6">
    <name type="scientific">Parvularcula dongshanensis</name>
    <dbReference type="NCBI Taxonomy" id="1173995"/>
    <lineage>
        <taxon>Bacteria</taxon>
        <taxon>Pseudomonadati</taxon>
        <taxon>Pseudomonadota</taxon>
        <taxon>Alphaproteobacteria</taxon>
        <taxon>Parvularculales</taxon>
        <taxon>Parvularculaceae</taxon>
        <taxon>Parvularcula</taxon>
    </lineage>
</organism>
<keyword evidence="3" id="KW-0325">Glycoprotein</keyword>
<keyword evidence="2" id="KW-0808">Transferase</keyword>
<name>A0A840I4Z1_9PROT</name>
<evidence type="ECO:0000256" key="1">
    <source>
        <dbReference type="ARBA" id="ARBA00022676"/>
    </source>
</evidence>
<dbReference type="EMBL" id="JACHOB010000003">
    <property type="protein sequence ID" value="MBB4659090.1"/>
    <property type="molecule type" value="Genomic_DNA"/>
</dbReference>
<accession>A0A840I4Z1</accession>
<dbReference type="Pfam" id="PF04577">
    <property type="entry name" value="Glyco_transf_61"/>
    <property type="match status" value="1"/>
</dbReference>
<feature type="domain" description="Glycosyltransferase 61 catalytic" evidence="4">
    <location>
        <begin position="21"/>
        <end position="152"/>
    </location>
</feature>
<evidence type="ECO:0000259" key="4">
    <source>
        <dbReference type="Pfam" id="PF04577"/>
    </source>
</evidence>
<keyword evidence="6" id="KW-1185">Reference proteome</keyword>
<evidence type="ECO:0000256" key="2">
    <source>
        <dbReference type="ARBA" id="ARBA00022679"/>
    </source>
</evidence>
<comment type="caution">
    <text evidence="5">The sequence shown here is derived from an EMBL/GenBank/DDBJ whole genome shotgun (WGS) entry which is preliminary data.</text>
</comment>
<reference evidence="5 6" key="1">
    <citation type="submission" date="2020-08" db="EMBL/GenBank/DDBJ databases">
        <title>Genomic Encyclopedia of Type Strains, Phase IV (KMG-IV): sequencing the most valuable type-strain genomes for metagenomic binning, comparative biology and taxonomic classification.</title>
        <authorList>
            <person name="Goeker M."/>
        </authorList>
    </citation>
    <scope>NUCLEOTIDE SEQUENCE [LARGE SCALE GENOMIC DNA]</scope>
    <source>
        <strain evidence="5 6">DSM 102850</strain>
    </source>
</reference>
<proteinExistence type="predicted"/>
<sequence>MLKELGIADCLVLPDRRSAVMDDTLRRLGWNPDTVRRIPTDRPMVAERLTLLVTDRFRPDLLRRAGDALRVKPSAPATARVYVSRAGAERRRLVNEDEVWPLFRDAGFERVRMEDLSFPEQLALMGRTAMLAAPHGAGLTNQIFCPEGATVIEMADPGFPNPNFYATACAMRHDYAIVEAESVGGSPSKPVERDLYVAPRRVAAALEAAGL</sequence>